<keyword evidence="2" id="KW-0378">Hydrolase</keyword>
<evidence type="ECO:0000259" key="4">
    <source>
        <dbReference type="PROSITE" id="PS50056"/>
    </source>
</evidence>
<dbReference type="InterPro" id="IPR036069">
    <property type="entry name" value="DUF34/NIF3_sf"/>
</dbReference>
<evidence type="ECO:0000256" key="3">
    <source>
        <dbReference type="PIRSR" id="PIRSR602678-1"/>
    </source>
</evidence>
<comment type="caution">
    <text evidence="5">The sequence shown here is derived from an EMBL/GenBank/DDBJ whole genome shotgun (WGS) entry which is preliminary data.</text>
</comment>
<dbReference type="Gene3D" id="3.90.190.10">
    <property type="entry name" value="Protein tyrosine phosphatase superfamily"/>
    <property type="match status" value="1"/>
</dbReference>
<evidence type="ECO:0000256" key="2">
    <source>
        <dbReference type="ARBA" id="ARBA00022801"/>
    </source>
</evidence>
<evidence type="ECO:0000313" key="6">
    <source>
        <dbReference type="Proteomes" id="UP000253472"/>
    </source>
</evidence>
<comment type="similarity">
    <text evidence="1">Belongs to the GTP cyclohydrolase I type 2/NIF3 family.</text>
</comment>
<dbReference type="STRING" id="5486.A0A367XR54"/>
<feature type="binding site" evidence="3">
    <location>
        <position position="329"/>
    </location>
    <ligand>
        <name>a divalent metal cation</name>
        <dbReference type="ChEBI" id="CHEBI:60240"/>
        <label>1</label>
    </ligand>
</feature>
<evidence type="ECO:0000313" key="5">
    <source>
        <dbReference type="EMBL" id="RCK56095.1"/>
    </source>
</evidence>
<dbReference type="InterPro" id="IPR016130">
    <property type="entry name" value="Tyr_Pase_AS"/>
</dbReference>
<evidence type="ECO:0000256" key="1">
    <source>
        <dbReference type="ARBA" id="ARBA00006964"/>
    </source>
</evidence>
<dbReference type="GO" id="GO:0008138">
    <property type="term" value="F:protein tyrosine/serine/threonine phosphatase activity"/>
    <property type="evidence" value="ECO:0007669"/>
    <property type="project" value="TreeGrafter"/>
</dbReference>
<sequence>MDLPRLLPGSSNTYCLKIPQLGGNTNFDLVGVLNILKLIVKISKVNKVFIGSHDGFTGSTIWLVLLTQLLNKIIIEESVLYLALQNVKLFFFDQDYSLLQDLEIFADYLNKHLYLEFYYLNPIVKPQPYDWFTNCQGQLNLPSKVYPNVYLGSLMHSSSSTIIDTYGITHIISIDELPSWWNKHMSKCVQFDYEQNPTADIVLKSIYKYDNTKIYEVNFDQLARSIPRKVRSMIPSSIKSLVFIYNFKDDGKDSILPMLLDAPPFIHEKILLGQAPQNPTLIHCKVGVSRSATLVIASIMKHFRSGWVFNHHVVDSDNINVYSPHTAVDSAKGGVNDFLVDGITKGYKVESSEPIEQDSNEPECGMGRLVKLEKPAGLQDLVANVKLLLSLKHVQVATPSKDKQVSTIAICAGSGGGVFKNVKADLYYTGELSHHEALFLKNWARLSSAVTTQTQRERS</sequence>
<feature type="domain" description="Tyrosine specific protein phosphatases" evidence="4">
    <location>
        <begin position="279"/>
        <end position="301"/>
    </location>
</feature>
<dbReference type="InterPro" id="IPR020422">
    <property type="entry name" value="TYR_PHOSPHATASE_DUAL_dom"/>
</dbReference>
<dbReference type="InterPro" id="IPR053239">
    <property type="entry name" value="Dual_spec_PTase"/>
</dbReference>
<dbReference type="SUPFAM" id="SSF102705">
    <property type="entry name" value="NIF3 (NGG1p interacting factor 3)-like"/>
    <property type="match status" value="1"/>
</dbReference>
<dbReference type="GO" id="GO:0005634">
    <property type="term" value="C:nucleus"/>
    <property type="evidence" value="ECO:0007669"/>
    <property type="project" value="GOC"/>
</dbReference>
<reference evidence="5 6" key="1">
    <citation type="submission" date="2018-06" db="EMBL/GenBank/DDBJ databases">
        <title>Whole genome sequencing of Candida tropicalis (genome annotated by CSBL at Korea University).</title>
        <authorList>
            <person name="Ahn J."/>
        </authorList>
    </citation>
    <scope>NUCLEOTIDE SEQUENCE [LARGE SCALE GENOMIC DNA]</scope>
    <source>
        <strain evidence="5 6">ATCC 20962</strain>
    </source>
</reference>
<accession>A0A367XR54</accession>
<dbReference type="InterPro" id="IPR000387">
    <property type="entry name" value="Tyr_Pase_dom"/>
</dbReference>
<organism evidence="5 6">
    <name type="scientific">Candida viswanathii</name>
    <dbReference type="NCBI Taxonomy" id="5486"/>
    <lineage>
        <taxon>Eukaryota</taxon>
        <taxon>Fungi</taxon>
        <taxon>Dikarya</taxon>
        <taxon>Ascomycota</taxon>
        <taxon>Saccharomycotina</taxon>
        <taxon>Pichiomycetes</taxon>
        <taxon>Debaryomycetaceae</taxon>
        <taxon>Candida/Lodderomyces clade</taxon>
        <taxon>Candida</taxon>
    </lineage>
</organism>
<dbReference type="OrthoDB" id="3345469at2759"/>
<dbReference type="PANTHER" id="PTHR47550">
    <property type="entry name" value="DUAL SPECIFICITY PROTEIN PHOSPHATASE PPS1"/>
    <property type="match status" value="1"/>
</dbReference>
<dbReference type="InterPro" id="IPR029021">
    <property type="entry name" value="Prot-tyrosine_phosphatase-like"/>
</dbReference>
<dbReference type="Proteomes" id="UP000253472">
    <property type="component" value="Unassembled WGS sequence"/>
</dbReference>
<dbReference type="SUPFAM" id="SSF52799">
    <property type="entry name" value="(Phosphotyrosine protein) phosphatases II"/>
    <property type="match status" value="1"/>
</dbReference>
<keyword evidence="6" id="KW-1185">Reference proteome</keyword>
<dbReference type="Pfam" id="PF01784">
    <property type="entry name" value="DUF34_NIF3"/>
    <property type="match status" value="1"/>
</dbReference>
<dbReference type="Gene3D" id="3.40.1390.30">
    <property type="entry name" value="NIF3 (NGG1p interacting factor 3)-like"/>
    <property type="match status" value="1"/>
</dbReference>
<dbReference type="PROSITE" id="PS00383">
    <property type="entry name" value="TYR_PHOSPHATASE_1"/>
    <property type="match status" value="1"/>
</dbReference>
<proteinExistence type="inferred from homology"/>
<dbReference type="InterPro" id="IPR002678">
    <property type="entry name" value="DUF34/NIF3"/>
</dbReference>
<dbReference type="GO" id="GO:0033260">
    <property type="term" value="P:nuclear DNA replication"/>
    <property type="evidence" value="ECO:0007669"/>
    <property type="project" value="TreeGrafter"/>
</dbReference>
<dbReference type="GO" id="GO:0046872">
    <property type="term" value="F:metal ion binding"/>
    <property type="evidence" value="ECO:0007669"/>
    <property type="project" value="UniProtKB-KW"/>
</dbReference>
<keyword evidence="3" id="KW-0479">Metal-binding</keyword>
<dbReference type="AlphaFoldDB" id="A0A367XR54"/>
<protein>
    <submittedName>
        <fullName evidence="5">NGG1-interacting factor 3</fullName>
    </submittedName>
</protein>
<dbReference type="PANTHER" id="PTHR47550:SF1">
    <property type="entry name" value="DUAL SPECIFICITY PROTEIN PHOSPHATASE PPS1"/>
    <property type="match status" value="1"/>
</dbReference>
<name>A0A367XR54_9ASCO</name>
<dbReference type="EMBL" id="QLNQ01000029">
    <property type="protein sequence ID" value="RCK56095.1"/>
    <property type="molecule type" value="Genomic_DNA"/>
</dbReference>
<gene>
    <name evidence="5" type="primary">NIF3</name>
    <name evidence="5" type="ORF">Cantr_05866</name>
</gene>
<dbReference type="PROSITE" id="PS50056">
    <property type="entry name" value="TYR_PHOSPHATASE_2"/>
    <property type="match status" value="1"/>
</dbReference>
<dbReference type="SMART" id="SM00195">
    <property type="entry name" value="DSPc"/>
    <property type="match status" value="1"/>
</dbReference>